<proteinExistence type="predicted"/>
<comment type="caution">
    <text evidence="1">The sequence shown here is derived from an EMBL/GenBank/DDBJ whole genome shotgun (WGS) entry which is preliminary data.</text>
</comment>
<dbReference type="AlphaFoldDB" id="A0A645B5G7"/>
<protein>
    <submittedName>
        <fullName evidence="1">Uncharacterized protein</fullName>
    </submittedName>
</protein>
<organism evidence="1">
    <name type="scientific">bioreactor metagenome</name>
    <dbReference type="NCBI Taxonomy" id="1076179"/>
    <lineage>
        <taxon>unclassified sequences</taxon>
        <taxon>metagenomes</taxon>
        <taxon>ecological metagenomes</taxon>
    </lineage>
</organism>
<evidence type="ECO:0000313" key="1">
    <source>
        <dbReference type="EMBL" id="MPM56974.1"/>
    </source>
</evidence>
<dbReference type="EMBL" id="VSSQ01016025">
    <property type="protein sequence ID" value="MPM56974.1"/>
    <property type="molecule type" value="Genomic_DNA"/>
</dbReference>
<sequence>MHRTAGTQQLGMLDHIAAQMCHERREAGLVIELAILLGGRQQTQIAGDREYGEVTDLFEVPLVKTLDYPPLRVEIGLRQHRRHIRADTQRMFE</sequence>
<gene>
    <name evidence="1" type="ORF">SDC9_103791</name>
</gene>
<accession>A0A645B5G7</accession>
<reference evidence="1" key="1">
    <citation type="submission" date="2019-08" db="EMBL/GenBank/DDBJ databases">
        <authorList>
            <person name="Kucharzyk K."/>
            <person name="Murdoch R.W."/>
            <person name="Higgins S."/>
            <person name="Loffler F."/>
        </authorList>
    </citation>
    <scope>NUCLEOTIDE SEQUENCE</scope>
</reference>
<name>A0A645B5G7_9ZZZZ</name>